<dbReference type="CTD" id="391475"/>
<dbReference type="Gene3D" id="3.30.60.90">
    <property type="match status" value="1"/>
</dbReference>
<dbReference type="KEGG" id="aful:116490621"/>
<keyword evidence="3" id="KW-0862">Zinc</keyword>
<dbReference type="GO" id="GO:0045202">
    <property type="term" value="C:synapse"/>
    <property type="evidence" value="ECO:0007669"/>
    <property type="project" value="GOC"/>
</dbReference>
<organism evidence="7 8">
    <name type="scientific">Aythya fuligula</name>
    <name type="common">Tufted duck</name>
    <name type="synonym">Anas fuligula</name>
    <dbReference type="NCBI Taxonomy" id="219594"/>
    <lineage>
        <taxon>Eukaryota</taxon>
        <taxon>Metazoa</taxon>
        <taxon>Chordata</taxon>
        <taxon>Craniata</taxon>
        <taxon>Vertebrata</taxon>
        <taxon>Euteleostomi</taxon>
        <taxon>Archelosauria</taxon>
        <taxon>Archosauria</taxon>
        <taxon>Dinosauria</taxon>
        <taxon>Saurischia</taxon>
        <taxon>Theropoda</taxon>
        <taxon>Coelurosauria</taxon>
        <taxon>Aves</taxon>
        <taxon>Neognathae</taxon>
        <taxon>Galloanserae</taxon>
        <taxon>Anseriformes</taxon>
        <taxon>Anatidae</taxon>
        <taxon>Aythyinae</taxon>
        <taxon>Aythya</taxon>
    </lineage>
</organism>
<dbReference type="SUPFAM" id="SSF47473">
    <property type="entry name" value="EF-hand"/>
    <property type="match status" value="2"/>
</dbReference>
<dbReference type="InParanoid" id="A0A6J3D6I3"/>
<dbReference type="PANTHER" id="PTHR12268">
    <property type="entry name" value="E3 UBIQUITIN-PROTEIN LIGASE KCMF1"/>
    <property type="match status" value="1"/>
</dbReference>
<evidence type="ECO:0000256" key="5">
    <source>
        <dbReference type="SAM" id="Coils"/>
    </source>
</evidence>
<dbReference type="InterPro" id="IPR050774">
    <property type="entry name" value="KCMF1/Dystrophin"/>
</dbReference>
<dbReference type="InterPro" id="IPR015153">
    <property type="entry name" value="EF-hand_dom_typ1"/>
</dbReference>
<dbReference type="Gene3D" id="1.10.238.10">
    <property type="entry name" value="EF-hand"/>
    <property type="match status" value="1"/>
</dbReference>
<sequence length="741" mass="84195">MINDSHWKNEVKVQNFNDVQNSVYRTALKLRAIQSLCQLDLLDVSLIQHILSSEQRQREKQISLKEQQLSGMLKELFQRARLEKPGQVDPRAAKFTLSLLKAMYDRSGTGYIKTRSVAAALIALSRDTLLAKYRAFFEFYAVPDGKKFLITRSALRSLLTDLNQIPAIVEESCTLSCVEIATHSCFQGVLNSAIVEEKFLSWLRSEPALLLWLSTCYRLSASETVSHQVRCRVCKNFPIRGLRYRCLKCLNFDLCQVCFFTGCLRKPHKRSHPVVEHCVQMSAKASAKHFLCTVRNNLFQDCCRRKEAQRRRALEITEERQFPAHKKIVPLAELSTSSFPENLSLPVDRPVLESPMLVSKSRTVTHKSKNNSETPEQDKTKIQAIASFEADMLKMHDSLRSIHNESRNMKKQFNKWKDKVQFLHSCQEDRSCKIETTLQSLRASHENLQMELQQIKQDIKTMLQSTTHPSFSLHQNMMPRNQHVLLERRMQGGFNPAEINPISRTCADWKALNRPNSENRMQLLETPEVPATMNFIFSEDPVKSLTLQHDGLLIGQCKKAKENQTYLPELMENSCSGIVGNTVLTPTAIQIPPDKKEVSEEVELQQLVMKLKDALSLQAQSAQQSALKQDFFSAAEHVCRSFSDLINQITASLEVTETGIHFTAPLNYQRSATPVVSVRYSGIICNDGEGPQLHIVLETAVLKVEIMGEDRDLVAYAKDSSVFLVFPPYTNPSLPVPSKAK</sequence>
<dbReference type="GeneID" id="116490621"/>
<dbReference type="PROSITE" id="PS50135">
    <property type="entry name" value="ZF_ZZ_2"/>
    <property type="match status" value="1"/>
</dbReference>
<evidence type="ECO:0000256" key="2">
    <source>
        <dbReference type="ARBA" id="ARBA00022771"/>
    </source>
</evidence>
<dbReference type="Pfam" id="PF09069">
    <property type="entry name" value="EF-hand_3"/>
    <property type="match status" value="1"/>
</dbReference>
<dbReference type="SUPFAM" id="SSF57850">
    <property type="entry name" value="RING/U-box"/>
    <property type="match status" value="1"/>
</dbReference>
<dbReference type="GO" id="GO:0099536">
    <property type="term" value="P:synaptic signaling"/>
    <property type="evidence" value="ECO:0007669"/>
    <property type="project" value="TreeGrafter"/>
</dbReference>
<protein>
    <submittedName>
        <fullName evidence="8">LOW QUALITY PROTEIN: dystrotelin</fullName>
    </submittedName>
</protein>
<dbReference type="PROSITE" id="PS01357">
    <property type="entry name" value="ZF_ZZ_1"/>
    <property type="match status" value="1"/>
</dbReference>
<feature type="coiled-coil region" evidence="5">
    <location>
        <begin position="438"/>
        <end position="465"/>
    </location>
</feature>
<dbReference type="CDD" id="cd16243">
    <property type="entry name" value="EFh_DYTN"/>
    <property type="match status" value="1"/>
</dbReference>
<evidence type="ECO:0000259" key="6">
    <source>
        <dbReference type="PROSITE" id="PS50135"/>
    </source>
</evidence>
<keyword evidence="7" id="KW-1185">Reference proteome</keyword>
<dbReference type="InterPro" id="IPR011992">
    <property type="entry name" value="EF-hand-dom_pair"/>
</dbReference>
<dbReference type="InterPro" id="IPR015154">
    <property type="entry name" value="EF-hand_dom_typ2"/>
</dbReference>
<dbReference type="RefSeq" id="XP_032045890.1">
    <property type="nucleotide sequence ID" value="XM_032189999.1"/>
</dbReference>
<evidence type="ECO:0000256" key="1">
    <source>
        <dbReference type="ARBA" id="ARBA00022723"/>
    </source>
</evidence>
<gene>
    <name evidence="8" type="primary">DYTN</name>
</gene>
<dbReference type="Pfam" id="PF09068">
    <property type="entry name" value="EF-hand_2"/>
    <property type="match status" value="1"/>
</dbReference>
<dbReference type="Gene3D" id="6.10.140.70">
    <property type="match status" value="1"/>
</dbReference>
<keyword evidence="1" id="KW-0479">Metal-binding</keyword>
<dbReference type="InterPro" id="IPR000433">
    <property type="entry name" value="Znf_ZZ"/>
</dbReference>
<evidence type="ECO:0000313" key="7">
    <source>
        <dbReference type="Proteomes" id="UP000504639"/>
    </source>
</evidence>
<proteinExistence type="predicted"/>
<dbReference type="PANTHER" id="PTHR12268:SF18">
    <property type="entry name" value="DYSTROTELIN"/>
    <property type="match status" value="1"/>
</dbReference>
<keyword evidence="5" id="KW-0175">Coiled coil</keyword>
<dbReference type="AlphaFoldDB" id="A0A6J3D6I3"/>
<reference evidence="8" key="1">
    <citation type="submission" date="2025-08" db="UniProtKB">
        <authorList>
            <consortium name="RefSeq"/>
        </authorList>
    </citation>
    <scope>IDENTIFICATION</scope>
    <source>
        <tissue evidence="8">Lung</tissue>
    </source>
</reference>
<evidence type="ECO:0000313" key="8">
    <source>
        <dbReference type="RefSeq" id="XP_032045890.1"/>
    </source>
</evidence>
<dbReference type="GO" id="GO:0008270">
    <property type="term" value="F:zinc ion binding"/>
    <property type="evidence" value="ECO:0007669"/>
    <property type="project" value="UniProtKB-KW"/>
</dbReference>
<evidence type="ECO:0000256" key="4">
    <source>
        <dbReference type="PROSITE-ProRule" id="PRU00228"/>
    </source>
</evidence>
<dbReference type="SMART" id="SM00291">
    <property type="entry name" value="ZnF_ZZ"/>
    <property type="match status" value="1"/>
</dbReference>
<dbReference type="GO" id="GO:0005886">
    <property type="term" value="C:plasma membrane"/>
    <property type="evidence" value="ECO:0007669"/>
    <property type="project" value="TreeGrafter"/>
</dbReference>
<dbReference type="InterPro" id="IPR043145">
    <property type="entry name" value="Znf_ZZ_sf"/>
</dbReference>
<accession>A0A6J3D6I3</accession>
<name>A0A6J3D6I3_AYTFU</name>
<keyword evidence="2 4" id="KW-0863">Zinc-finger</keyword>
<dbReference type="Proteomes" id="UP000504639">
    <property type="component" value="Chromosome 6"/>
</dbReference>
<dbReference type="CDD" id="cd02334">
    <property type="entry name" value="ZZ_dystrophin"/>
    <property type="match status" value="1"/>
</dbReference>
<feature type="domain" description="ZZ-type" evidence="6">
    <location>
        <begin position="226"/>
        <end position="282"/>
    </location>
</feature>
<dbReference type="Pfam" id="PF00569">
    <property type="entry name" value="ZZ"/>
    <property type="match status" value="1"/>
</dbReference>
<evidence type="ECO:0000256" key="3">
    <source>
        <dbReference type="ARBA" id="ARBA00022833"/>
    </source>
</evidence>